<dbReference type="InterPro" id="IPR019783">
    <property type="entry name" value="SDO1/SBDS_N"/>
</dbReference>
<dbReference type="AlphaFoldDB" id="A0A5J4YQ86"/>
<feature type="domain" description="Ribosome maturation protein SDO1/SBDS N-terminal" evidence="1">
    <location>
        <begin position="17"/>
        <end position="94"/>
    </location>
</feature>
<dbReference type="Gene3D" id="3.30.1250.10">
    <property type="entry name" value="Ribosome maturation protein SBDS, N-terminal domain"/>
    <property type="match status" value="1"/>
</dbReference>
<accession>A0A5J4YQ86</accession>
<keyword evidence="3" id="KW-1185">Reference proteome</keyword>
<evidence type="ECO:0000259" key="1">
    <source>
        <dbReference type="Pfam" id="PF01172"/>
    </source>
</evidence>
<evidence type="ECO:0000313" key="3">
    <source>
        <dbReference type="Proteomes" id="UP000324585"/>
    </source>
</evidence>
<gene>
    <name evidence="2" type="ORF">FVE85_8054</name>
</gene>
<comment type="caution">
    <text evidence="2">The sequence shown here is derived from an EMBL/GenBank/DDBJ whole genome shotgun (WGS) entry which is preliminary data.</text>
</comment>
<organism evidence="2 3">
    <name type="scientific">Porphyridium purpureum</name>
    <name type="common">Red alga</name>
    <name type="synonym">Porphyridium cruentum</name>
    <dbReference type="NCBI Taxonomy" id="35688"/>
    <lineage>
        <taxon>Eukaryota</taxon>
        <taxon>Rhodophyta</taxon>
        <taxon>Bangiophyceae</taxon>
        <taxon>Porphyridiales</taxon>
        <taxon>Porphyridiaceae</taxon>
        <taxon>Porphyridium</taxon>
    </lineage>
</organism>
<sequence length="100" mass="11379">MTKYKWSTDSESADKIVVHFRHQHKVLLALLDPDFVAQANKFREGTIPFETTFMLTNTIYEDRLGQEASDSLLESCFGTKVRKEMLAEIVRSGEGIPSPE</sequence>
<reference evidence="3" key="1">
    <citation type="journal article" date="2019" name="Nat. Commun.">
        <title>Expansion of phycobilisome linker gene families in mesophilic red algae.</title>
        <authorList>
            <person name="Lee J."/>
            <person name="Kim D."/>
            <person name="Bhattacharya D."/>
            <person name="Yoon H.S."/>
        </authorList>
    </citation>
    <scope>NUCLEOTIDE SEQUENCE [LARGE SCALE GENOMIC DNA]</scope>
    <source>
        <strain evidence="3">CCMP 1328</strain>
    </source>
</reference>
<dbReference type="SUPFAM" id="SSF89895">
    <property type="entry name" value="FYSH domain"/>
    <property type="match status" value="1"/>
</dbReference>
<protein>
    <recommendedName>
        <fullName evidence="1">Ribosome maturation protein SDO1/SBDS N-terminal domain-containing protein</fullName>
    </recommendedName>
</protein>
<name>A0A5J4YQ86_PORPP</name>
<dbReference type="EMBL" id="VRMN01000009">
    <property type="protein sequence ID" value="KAA8492547.1"/>
    <property type="molecule type" value="Genomic_DNA"/>
</dbReference>
<dbReference type="InterPro" id="IPR036786">
    <property type="entry name" value="Ribosome_mat_SBDS_N_sf"/>
</dbReference>
<proteinExistence type="predicted"/>
<evidence type="ECO:0000313" key="2">
    <source>
        <dbReference type="EMBL" id="KAA8492547.1"/>
    </source>
</evidence>
<dbReference type="Pfam" id="PF01172">
    <property type="entry name" value="SBDS_N"/>
    <property type="match status" value="1"/>
</dbReference>
<dbReference type="Proteomes" id="UP000324585">
    <property type="component" value="Unassembled WGS sequence"/>
</dbReference>